<dbReference type="PANTHER" id="PTHR23236:SF115">
    <property type="entry name" value="NUCLEOLIN 1"/>
    <property type="match status" value="1"/>
</dbReference>
<dbReference type="Gene3D" id="3.30.70.330">
    <property type="match status" value="2"/>
</dbReference>
<feature type="region of interest" description="Disordered" evidence="3">
    <location>
        <begin position="356"/>
        <end position="383"/>
    </location>
</feature>
<dbReference type="PROSITE" id="PS50102">
    <property type="entry name" value="RRM"/>
    <property type="match status" value="2"/>
</dbReference>
<evidence type="ECO:0000256" key="3">
    <source>
        <dbReference type="SAM" id="MobiDB-lite"/>
    </source>
</evidence>
<feature type="compositionally biased region" description="Acidic residues" evidence="3">
    <location>
        <begin position="200"/>
        <end position="211"/>
    </location>
</feature>
<feature type="compositionally biased region" description="Acidic residues" evidence="3">
    <location>
        <begin position="137"/>
        <end position="148"/>
    </location>
</feature>
<reference evidence="5" key="1">
    <citation type="submission" date="2021-01" db="EMBL/GenBank/DDBJ databases">
        <authorList>
            <consortium name="Genoscope - CEA"/>
            <person name="William W."/>
        </authorList>
    </citation>
    <scope>NUCLEOTIDE SEQUENCE</scope>
</reference>
<name>A0A816S715_BRANA</name>
<dbReference type="EMBL" id="HG994360">
    <property type="protein sequence ID" value="CAF2081740.1"/>
    <property type="molecule type" value="Genomic_DNA"/>
</dbReference>
<protein>
    <submittedName>
        <fullName evidence="5">(rape) hypothetical protein</fullName>
    </submittedName>
</protein>
<evidence type="ECO:0000313" key="5">
    <source>
        <dbReference type="EMBL" id="CAF2081740.1"/>
    </source>
</evidence>
<feature type="region of interest" description="Disordered" evidence="3">
    <location>
        <begin position="13"/>
        <end position="277"/>
    </location>
</feature>
<feature type="compositionally biased region" description="Acidic residues" evidence="3">
    <location>
        <begin position="77"/>
        <end position="88"/>
    </location>
</feature>
<sequence>SLSLSAVLKVAMGKKSATKVEAAPAAIKATKPLKKGKREPEDDLETKVNLKKQKKDVVAAVKKEKAEKKVPKKVESSDESDSSDSEEEDKAKKVPAKKAPVKAASSSDDDDSSSDDEPAPKKATNGTVAKKAKDESSSEEESSDEEEVAVAKKPAAAKPAAKDSSSSEEDSEDESEDEKVKPVAKKAAPVATKAASSSESSEEDSDEESEDEKPAQKAKEGTKKAEKDSSSDDSGSEESESEDEKETPKKKSSDVEMVDAEKQQPKTPSTPATGGSKTLFVANLPFQVERSDVEEFFKEAGQVVDVRFATNRDDGSFRGFGHVEFASAGEAQKALEFHGRPLLGRELRLDVAQERGERPAYTPQSGTGNNSRSGGGGGQEVFVKGFDSSLAPNDIKSALTEHFASCGEITRVSVPVDRETGGSRGIAYVEFKEGTEKAFELNGSDMGGWNLVVDQPRPKENNSGGGFNSGRSNSFSGGRDNFRGRGRGGRDGFRGRGRGGRDNGRGRPSFTSQGS</sequence>
<feature type="compositionally biased region" description="Acidic residues" evidence="3">
    <location>
        <begin position="107"/>
        <end position="117"/>
    </location>
</feature>
<dbReference type="SUPFAM" id="SSF54928">
    <property type="entry name" value="RNA-binding domain, RBD"/>
    <property type="match status" value="2"/>
</dbReference>
<dbReference type="InterPro" id="IPR000504">
    <property type="entry name" value="RRM_dom"/>
</dbReference>
<feature type="compositionally biased region" description="Acidic residues" evidence="3">
    <location>
        <begin position="166"/>
        <end position="177"/>
    </location>
</feature>
<feature type="compositionally biased region" description="Low complexity" evidence="3">
    <location>
        <begin position="151"/>
        <end position="164"/>
    </location>
</feature>
<feature type="compositionally biased region" description="Basic and acidic residues" evidence="3">
    <location>
        <begin position="480"/>
        <end position="505"/>
    </location>
</feature>
<dbReference type="Pfam" id="PF00076">
    <property type="entry name" value="RRM_1"/>
    <property type="match status" value="2"/>
</dbReference>
<evidence type="ECO:0000256" key="2">
    <source>
        <dbReference type="PROSITE-ProRule" id="PRU00176"/>
    </source>
</evidence>
<accession>A0A816S715</accession>
<dbReference type="SMART" id="SM00360">
    <property type="entry name" value="RRM"/>
    <property type="match status" value="2"/>
</dbReference>
<dbReference type="CDD" id="cd12451">
    <property type="entry name" value="RRM2_NUCLs"/>
    <property type="match status" value="1"/>
</dbReference>
<feature type="domain" description="RRM" evidence="4">
    <location>
        <begin position="379"/>
        <end position="458"/>
    </location>
</feature>
<dbReference type="PANTHER" id="PTHR23236">
    <property type="entry name" value="EUKARYOTIC TRANSLATION INITIATION FACTOR 4B/4H"/>
    <property type="match status" value="1"/>
</dbReference>
<dbReference type="CDD" id="cd12450">
    <property type="entry name" value="RRM1_NUCLs"/>
    <property type="match status" value="1"/>
</dbReference>
<dbReference type="GO" id="GO:0003723">
    <property type="term" value="F:RNA binding"/>
    <property type="evidence" value="ECO:0007669"/>
    <property type="project" value="UniProtKB-UniRule"/>
</dbReference>
<feature type="compositionally biased region" description="Polar residues" evidence="3">
    <location>
        <begin position="265"/>
        <end position="276"/>
    </location>
</feature>
<dbReference type="AlphaFoldDB" id="A0A816S715"/>
<feature type="compositionally biased region" description="Basic and acidic residues" evidence="3">
    <location>
        <begin position="55"/>
        <end position="76"/>
    </location>
</feature>
<feature type="region of interest" description="Disordered" evidence="3">
    <location>
        <begin position="453"/>
        <end position="515"/>
    </location>
</feature>
<dbReference type="Proteomes" id="UP001295469">
    <property type="component" value="Chromosome A06"/>
</dbReference>
<feature type="compositionally biased region" description="Basic and acidic residues" evidence="3">
    <location>
        <begin position="246"/>
        <end position="264"/>
    </location>
</feature>
<dbReference type="InterPro" id="IPR034349">
    <property type="entry name" value="NUCL_RRM1"/>
</dbReference>
<feature type="compositionally biased region" description="Low complexity" evidence="3">
    <location>
        <begin position="469"/>
        <end position="479"/>
    </location>
</feature>
<dbReference type="InterPro" id="IPR034350">
    <property type="entry name" value="NUCL_RRM2"/>
</dbReference>
<feature type="compositionally biased region" description="Basic and acidic residues" evidence="3">
    <location>
        <begin position="212"/>
        <end position="230"/>
    </location>
</feature>
<evidence type="ECO:0000256" key="1">
    <source>
        <dbReference type="ARBA" id="ARBA00022884"/>
    </source>
</evidence>
<feature type="compositionally biased region" description="Acidic residues" evidence="3">
    <location>
        <begin position="234"/>
        <end position="245"/>
    </location>
</feature>
<evidence type="ECO:0000259" key="4">
    <source>
        <dbReference type="PROSITE" id="PS50102"/>
    </source>
</evidence>
<keyword evidence="1 2" id="KW-0694">RNA-binding</keyword>
<dbReference type="InterPro" id="IPR012677">
    <property type="entry name" value="Nucleotide-bd_a/b_plait_sf"/>
</dbReference>
<feature type="non-terminal residue" evidence="5">
    <location>
        <position position="515"/>
    </location>
</feature>
<dbReference type="InterPro" id="IPR035979">
    <property type="entry name" value="RBD_domain_sf"/>
</dbReference>
<feature type="domain" description="RRM" evidence="4">
    <location>
        <begin position="277"/>
        <end position="354"/>
    </location>
</feature>
<organism evidence="5">
    <name type="scientific">Brassica napus</name>
    <name type="common">Rape</name>
    <dbReference type="NCBI Taxonomy" id="3708"/>
    <lineage>
        <taxon>Eukaryota</taxon>
        <taxon>Viridiplantae</taxon>
        <taxon>Streptophyta</taxon>
        <taxon>Embryophyta</taxon>
        <taxon>Tracheophyta</taxon>
        <taxon>Spermatophyta</taxon>
        <taxon>Magnoliopsida</taxon>
        <taxon>eudicotyledons</taxon>
        <taxon>Gunneridae</taxon>
        <taxon>Pentapetalae</taxon>
        <taxon>rosids</taxon>
        <taxon>malvids</taxon>
        <taxon>Brassicales</taxon>
        <taxon>Brassicaceae</taxon>
        <taxon>Brassiceae</taxon>
        <taxon>Brassica</taxon>
    </lineage>
</organism>
<feature type="compositionally biased region" description="Low complexity" evidence="3">
    <location>
        <begin position="185"/>
        <end position="199"/>
    </location>
</feature>
<gene>
    <name evidence="5" type="ORF">DARMORV10_A06P04110.1</name>
</gene>
<proteinExistence type="predicted"/>